<dbReference type="InterPro" id="IPR005467">
    <property type="entry name" value="His_kinase_dom"/>
</dbReference>
<dbReference type="SUPFAM" id="SSF56112">
    <property type="entry name" value="Protein kinase-like (PK-like)"/>
    <property type="match status" value="1"/>
</dbReference>
<comment type="catalytic activity">
    <reaction evidence="1">
        <text>ATP + protein L-histidine = ADP + protein N-phospho-L-histidine.</text>
        <dbReference type="EC" id="2.7.13.3"/>
    </reaction>
</comment>
<dbReference type="InterPro" id="IPR003018">
    <property type="entry name" value="GAF"/>
</dbReference>
<dbReference type="InterPro" id="IPR011009">
    <property type="entry name" value="Kinase-like_dom_sf"/>
</dbReference>
<dbReference type="Pfam" id="PF00512">
    <property type="entry name" value="HisKA"/>
    <property type="match status" value="1"/>
</dbReference>
<dbReference type="InterPro" id="IPR000719">
    <property type="entry name" value="Prot_kinase_dom"/>
</dbReference>
<dbReference type="EMBL" id="BSOW01000008">
    <property type="protein sequence ID" value="GLR85906.1"/>
    <property type="molecule type" value="Genomic_DNA"/>
</dbReference>
<organism evidence="8 9">
    <name type="scientific">Bradyrhizobium iriomotense</name>
    <dbReference type="NCBI Taxonomy" id="441950"/>
    <lineage>
        <taxon>Bacteria</taxon>
        <taxon>Pseudomonadati</taxon>
        <taxon>Pseudomonadota</taxon>
        <taxon>Alphaproteobacteria</taxon>
        <taxon>Hyphomicrobiales</taxon>
        <taxon>Nitrobacteraceae</taxon>
        <taxon>Bradyrhizobium</taxon>
    </lineage>
</organism>
<accession>A0ABQ6AXF2</accession>
<dbReference type="NCBIfam" id="TIGR00229">
    <property type="entry name" value="sensory_box"/>
    <property type="match status" value="2"/>
</dbReference>
<dbReference type="InterPro" id="IPR029016">
    <property type="entry name" value="GAF-like_dom_sf"/>
</dbReference>
<feature type="domain" description="PAS" evidence="7">
    <location>
        <begin position="1473"/>
        <end position="1529"/>
    </location>
</feature>
<dbReference type="InterPro" id="IPR036097">
    <property type="entry name" value="HisK_dim/P_sf"/>
</dbReference>
<feature type="domain" description="Protein kinase" evidence="5">
    <location>
        <begin position="1"/>
        <end position="289"/>
    </location>
</feature>
<dbReference type="PROSITE" id="PS50109">
    <property type="entry name" value="HIS_KIN"/>
    <property type="match status" value="1"/>
</dbReference>
<dbReference type="SMART" id="SM00065">
    <property type="entry name" value="GAF"/>
    <property type="match status" value="2"/>
</dbReference>
<evidence type="ECO:0000259" key="7">
    <source>
        <dbReference type="PROSITE" id="PS50112"/>
    </source>
</evidence>
<dbReference type="SUPFAM" id="SSF52540">
    <property type="entry name" value="P-loop containing nucleoside triphosphate hydrolases"/>
    <property type="match status" value="1"/>
</dbReference>
<name>A0ABQ6AXF2_9BRAD</name>
<dbReference type="SUPFAM" id="SSF55781">
    <property type="entry name" value="GAF domain-like"/>
    <property type="match status" value="2"/>
</dbReference>
<dbReference type="Pfam" id="PF13191">
    <property type="entry name" value="AAA_16"/>
    <property type="match status" value="1"/>
</dbReference>
<dbReference type="CDD" id="cd14014">
    <property type="entry name" value="STKc_PknB_like"/>
    <property type="match status" value="1"/>
</dbReference>
<dbReference type="InterPro" id="IPR041664">
    <property type="entry name" value="AAA_16"/>
</dbReference>
<dbReference type="SMART" id="SM00388">
    <property type="entry name" value="HisKA"/>
    <property type="match status" value="1"/>
</dbReference>
<dbReference type="Gene3D" id="3.30.450.40">
    <property type="match status" value="2"/>
</dbReference>
<dbReference type="InterPro" id="IPR000014">
    <property type="entry name" value="PAS"/>
</dbReference>
<dbReference type="Gene3D" id="1.10.287.130">
    <property type="match status" value="1"/>
</dbReference>
<dbReference type="RefSeq" id="WP_284265659.1">
    <property type="nucleotide sequence ID" value="NZ_BSOW01000008.1"/>
</dbReference>
<dbReference type="InterPro" id="IPR003594">
    <property type="entry name" value="HATPase_dom"/>
</dbReference>
<comment type="caution">
    <text evidence="8">The sequence shown here is derived from an EMBL/GenBank/DDBJ whole genome shotgun (WGS) entry which is preliminary data.</text>
</comment>
<dbReference type="PROSITE" id="PS50112">
    <property type="entry name" value="PAS"/>
    <property type="match status" value="1"/>
</dbReference>
<dbReference type="SMART" id="SM00220">
    <property type="entry name" value="S_TKc"/>
    <property type="match status" value="1"/>
</dbReference>
<dbReference type="InterPro" id="IPR003661">
    <property type="entry name" value="HisK_dim/P_dom"/>
</dbReference>
<dbReference type="PANTHER" id="PTHR43642">
    <property type="entry name" value="HYBRID SIGNAL TRANSDUCTION HISTIDINE KINASE G"/>
    <property type="match status" value="1"/>
</dbReference>
<feature type="coiled-coil region" evidence="4">
    <location>
        <begin position="1884"/>
        <end position="1911"/>
    </location>
</feature>
<evidence type="ECO:0000259" key="5">
    <source>
        <dbReference type="PROSITE" id="PS50011"/>
    </source>
</evidence>
<dbReference type="InterPro" id="IPR004358">
    <property type="entry name" value="Sig_transdc_His_kin-like_C"/>
</dbReference>
<dbReference type="SMART" id="SM00387">
    <property type="entry name" value="HATPase_c"/>
    <property type="match status" value="1"/>
</dbReference>
<dbReference type="Pfam" id="PF13185">
    <property type="entry name" value="GAF_2"/>
    <property type="match status" value="1"/>
</dbReference>
<gene>
    <name evidence="8" type="ORF">GCM10007857_26170</name>
</gene>
<dbReference type="Pfam" id="PF00069">
    <property type="entry name" value="Pkinase"/>
    <property type="match status" value="1"/>
</dbReference>
<dbReference type="Pfam" id="PF13188">
    <property type="entry name" value="PAS_8"/>
    <property type="match status" value="1"/>
</dbReference>
<feature type="domain" description="Histidine kinase" evidence="6">
    <location>
        <begin position="1920"/>
        <end position="2133"/>
    </location>
</feature>
<evidence type="ECO:0000256" key="1">
    <source>
        <dbReference type="ARBA" id="ARBA00000085"/>
    </source>
</evidence>
<reference evidence="9" key="1">
    <citation type="journal article" date="2019" name="Int. J. Syst. Evol. Microbiol.">
        <title>The Global Catalogue of Microorganisms (GCM) 10K type strain sequencing project: providing services to taxonomists for standard genome sequencing and annotation.</title>
        <authorList>
            <consortium name="The Broad Institute Genomics Platform"/>
            <consortium name="The Broad Institute Genome Sequencing Center for Infectious Disease"/>
            <person name="Wu L."/>
            <person name="Ma J."/>
        </authorList>
    </citation>
    <scope>NUCLEOTIDE SEQUENCE [LARGE SCALE GENOMIC DNA]</scope>
    <source>
        <strain evidence="9">NBRC 102520</strain>
    </source>
</reference>
<dbReference type="CDD" id="cd00082">
    <property type="entry name" value="HisKA"/>
    <property type="match status" value="1"/>
</dbReference>
<dbReference type="SUPFAM" id="SSF47384">
    <property type="entry name" value="Homodimeric domain of signal transducing histidine kinase"/>
    <property type="match status" value="1"/>
</dbReference>
<dbReference type="Proteomes" id="UP001156905">
    <property type="component" value="Unassembled WGS sequence"/>
</dbReference>
<dbReference type="InterPro" id="IPR027417">
    <property type="entry name" value="P-loop_NTPase"/>
</dbReference>
<dbReference type="PROSITE" id="PS50011">
    <property type="entry name" value="PROTEIN_KINASE_DOM"/>
    <property type="match status" value="1"/>
</dbReference>
<dbReference type="PANTHER" id="PTHR43642:SF1">
    <property type="entry name" value="HYBRID SIGNAL TRANSDUCTION HISTIDINE KINASE G"/>
    <property type="match status" value="1"/>
</dbReference>
<dbReference type="Pfam" id="PF02518">
    <property type="entry name" value="HATPase_c"/>
    <property type="match status" value="1"/>
</dbReference>
<dbReference type="Gene3D" id="3.40.50.300">
    <property type="entry name" value="P-loop containing nucleotide triphosphate hydrolases"/>
    <property type="match status" value="1"/>
</dbReference>
<dbReference type="InterPro" id="IPR053159">
    <property type="entry name" value="Hybrid_Histidine_Kinase"/>
</dbReference>
<protein>
    <recommendedName>
        <fullName evidence="2">histidine kinase</fullName>
        <ecNumber evidence="2">2.7.13.3</ecNumber>
    </recommendedName>
</protein>
<keyword evidence="9" id="KW-1185">Reference proteome</keyword>
<evidence type="ECO:0000256" key="3">
    <source>
        <dbReference type="ARBA" id="ARBA00022553"/>
    </source>
</evidence>
<dbReference type="SUPFAM" id="SSF55785">
    <property type="entry name" value="PYP-like sensor domain (PAS domain)"/>
    <property type="match status" value="2"/>
</dbReference>
<proteinExistence type="predicted"/>
<dbReference type="CDD" id="cd00130">
    <property type="entry name" value="PAS"/>
    <property type="match status" value="1"/>
</dbReference>
<dbReference type="Pfam" id="PF13426">
    <property type="entry name" value="PAS_9"/>
    <property type="match status" value="1"/>
</dbReference>
<keyword evidence="4" id="KW-0175">Coiled coil</keyword>
<dbReference type="PRINTS" id="PR00344">
    <property type="entry name" value="BCTRLSENSOR"/>
</dbReference>
<dbReference type="InterPro" id="IPR036890">
    <property type="entry name" value="HATPase_C_sf"/>
</dbReference>
<sequence>MNPSSKFGAGGDSGLRVLWQDSERVVCREWRLDADGQRKAVLAVRPAADHPTPASLDRLDHEFGLKDELDGAWAVRPLDLRRDGRRTMLVLEDSGGEPLAALLGGPMEVGLFLRLAIGISSALGQLHQRGLAHKDLKPAHIMVTGAGGDVRLTGFGLASRLRERQAPDPPESIAGTLAYMAPEQTGRMNRSIDSRSDLYALGVTLYQMLTGSLPFSASDPMEWVHCHVARKPVAPSERLENVPAAVSQIIMKLLAKAAEERYQTAAGLEGDLRRCLAEWEHQGRIDPFALGDNDAPDRLVIPEKLYGRGREVETLLAAFDRVVKSGSPELVLVSGYSGIGKSSVVHELHKVLVPQRGLFASGKFDQYRRDIPYVTLAQAFQSLVRPLLGKSDAELSGWRDALQEALGPNGRLMIDVVPELKLIIGEQPPVPELAAQDAQRRFQLVFRRLIGVFARPEHPLALFLDDLQWLDAATLDLLEDLLARSDLQHLLLIGAYRNNEVTAAHPLMRTVDAIKAAGGKVAEITLAPLAREHLGQLMADALRCEPKRAAPLAQLVHEKTGGNPFFAVQFISSLADEGMLAFDHDAANWSWDLDRIHSKRYTDNVVDLVVGKFSRLPIETQNALQRLACLANIAEIKTLSLVHGTSEKHVHAALQPAVHQEFVERLAGGYRFVHDRVQEAAYSLIPEELRGEAHLRIGRLLAAHIPPEKREEAIFDTVNHLNRGATLITAPDERERLAELNLIAGKRAKASTAYASALTYLAAGAALLPEDSWERRPELIFELELDRAECEFVTGALTEADERLAALAWRTATTVQRATVACLRVDLYMTIDQNDRAIAVGLDYLRNLGIGWSSHPTEEEARREYERIWSQLGNRTIEELVELPLMSDPESLATVDVLIRIALPAFFTSSHLGTLATCRAVNLSLEHGHSDASCPAYELLAMLAGPYFGNYDAGFRFGRLGCELVEKPELKRFQGRTLEVFGFIVPWTRHVRTGRDLLRRAFEIADRVGDLTYAGYGCAQLNTNLLMAGDPLVEAQSEAERGLEFAQKFRFGLVVGWITAQLALIRTLRGLTTKFGAFDDGRFDERAFERHLSSHPALGLPESWYWIRKLQARFLAGDYEAAVDALSRAQPLPWPSLSHPETAEYHFYGALSRASSWDIAPAGERQQHLEPLAAHHRQLEIWAANCPENFENRAALVGAEIARIEGRELEAERLYEKALHSARANGFVHNEALAYELAARFYAARGFEEFARVYLASARDGYLRWGALGKVRQLDEMYPHLRKEVLVPAATGTIGTPVEHLDLATVIKVSQSVSGEIMLDKLIDTLIRTAITQAGAERGLLILSRGLEQRTAAEATTSGDAVIVQLHEEAVTAAMLPESVLHFALRTQESVILDDAAAQNPFSADPYIQQHRARSILCLPLLNRAKLIGMLYLENNLTPRVFAPARIAALKLLASQAAIALENNRLYRDLAEREAKIRRLVDANIIGIVIWDFDGRIIEANDAFLRIIGYDREALVSGRIRWTELTPPEWLDRDEQRWVPELKMTGSSQPFEKEYFRKDGSRVPVLIGAATFQEGGNQGVAFVLNLMERKRAEERLRVQHTVAQILAEAVTIEEATPRILRAMGECLGWDVGALWRVDREAEALRCVELWHKASIEVPEFERAGWEFTFVPGLGLPGRVWSSLKPEYVPDVVPDQNFPRGLIARREGLHAAIGFPILLGGEVFGVIEFFSREIRQPDQELLNMLATVGSQIGQFIERKRAETELRESEQNYRTLFESIDEGFCTIEVLFDQNEKSVDYRFLQISPSFERQTGIKNAAGRRMREIAPQHEEHWFESYGRVALTGEPMRFENEAKQLGRWYDVYAFRVEDPKRRRVGILFNDITERKQAEAEARDSERRYREVQAELAHASRVATMGQLMASIAHEIRQPIAAIVTNAQAGLNWLDAQPPHLEKVRDTLGWIVSDGMRADDVISRIRALMKKKPPRKEDPDINETVLEVIALTRAEVVKNGVSVRTELAEGLPLIQADRVQLQQVVLNLIVNAVEAMSGAGEGTQELLISTGRDGLNGVLVSLRDSGPGLDPASLEQIFNAFYTTKSGGMGMGLSICRSIVEAHGGRIWASANEPRGAIFQFTLL</sequence>
<dbReference type="Gene3D" id="3.30.450.20">
    <property type="entry name" value="PAS domain"/>
    <property type="match status" value="2"/>
</dbReference>
<evidence type="ECO:0000259" key="6">
    <source>
        <dbReference type="PROSITE" id="PS50109"/>
    </source>
</evidence>
<dbReference type="SUPFAM" id="SSF55874">
    <property type="entry name" value="ATPase domain of HSP90 chaperone/DNA topoisomerase II/histidine kinase"/>
    <property type="match status" value="1"/>
</dbReference>
<dbReference type="InterPro" id="IPR035965">
    <property type="entry name" value="PAS-like_dom_sf"/>
</dbReference>
<keyword evidence="3" id="KW-0597">Phosphoprotein</keyword>
<dbReference type="EC" id="2.7.13.3" evidence="2"/>
<evidence type="ECO:0000313" key="8">
    <source>
        <dbReference type="EMBL" id="GLR85906.1"/>
    </source>
</evidence>
<dbReference type="Gene3D" id="3.30.565.10">
    <property type="entry name" value="Histidine kinase-like ATPase, C-terminal domain"/>
    <property type="match status" value="1"/>
</dbReference>
<evidence type="ECO:0000256" key="2">
    <source>
        <dbReference type="ARBA" id="ARBA00012438"/>
    </source>
</evidence>
<dbReference type="SMART" id="SM00091">
    <property type="entry name" value="PAS"/>
    <property type="match status" value="1"/>
</dbReference>
<dbReference type="Pfam" id="PF01590">
    <property type="entry name" value="GAF"/>
    <property type="match status" value="1"/>
</dbReference>
<evidence type="ECO:0000256" key="4">
    <source>
        <dbReference type="SAM" id="Coils"/>
    </source>
</evidence>
<evidence type="ECO:0000313" key="9">
    <source>
        <dbReference type="Proteomes" id="UP001156905"/>
    </source>
</evidence>
<dbReference type="Gene3D" id="1.10.510.10">
    <property type="entry name" value="Transferase(Phosphotransferase) domain 1"/>
    <property type="match status" value="1"/>
</dbReference>